<name>A0A1G7K663_9BRAD</name>
<dbReference type="AlphaFoldDB" id="A0A1G7K663"/>
<dbReference type="SUPFAM" id="SSF46689">
    <property type="entry name" value="Homeodomain-like"/>
    <property type="match status" value="1"/>
</dbReference>
<evidence type="ECO:0000313" key="1">
    <source>
        <dbReference type="EMBL" id="SDF32745.1"/>
    </source>
</evidence>
<dbReference type="Pfam" id="PF04255">
    <property type="entry name" value="DUF433"/>
    <property type="match status" value="1"/>
</dbReference>
<evidence type="ECO:0000313" key="2">
    <source>
        <dbReference type="Proteomes" id="UP000199245"/>
    </source>
</evidence>
<dbReference type="RefSeq" id="WP_092089365.1">
    <property type="nucleotide sequence ID" value="NZ_FMZW01000051.1"/>
</dbReference>
<protein>
    <submittedName>
        <fullName evidence="1">Uncharacterized conserved protein, DUF433 family</fullName>
    </submittedName>
</protein>
<dbReference type="PANTHER" id="PTHR34849:SF3">
    <property type="entry name" value="SSR2962 PROTEIN"/>
    <property type="match status" value="1"/>
</dbReference>
<gene>
    <name evidence="1" type="ORF">SAMN05216337_105152</name>
</gene>
<organism evidence="1 2">
    <name type="scientific">Bradyrhizobium brasilense</name>
    <dbReference type="NCBI Taxonomy" id="1419277"/>
    <lineage>
        <taxon>Bacteria</taxon>
        <taxon>Pseudomonadati</taxon>
        <taxon>Pseudomonadota</taxon>
        <taxon>Alphaproteobacteria</taxon>
        <taxon>Hyphomicrobiales</taxon>
        <taxon>Nitrobacteraceae</taxon>
        <taxon>Bradyrhizobium</taxon>
    </lineage>
</organism>
<dbReference type="InterPro" id="IPR036388">
    <property type="entry name" value="WH-like_DNA-bd_sf"/>
</dbReference>
<dbReference type="EMBL" id="FMZW01000051">
    <property type="protein sequence ID" value="SDF32745.1"/>
    <property type="molecule type" value="Genomic_DNA"/>
</dbReference>
<dbReference type="InterPro" id="IPR009057">
    <property type="entry name" value="Homeodomain-like_sf"/>
</dbReference>
<accession>A0A1G7K663</accession>
<proteinExistence type="predicted"/>
<dbReference type="Proteomes" id="UP000199245">
    <property type="component" value="Unassembled WGS sequence"/>
</dbReference>
<dbReference type="Gene3D" id="1.10.10.10">
    <property type="entry name" value="Winged helix-like DNA-binding domain superfamily/Winged helix DNA-binding domain"/>
    <property type="match status" value="1"/>
</dbReference>
<reference evidence="1 2" key="1">
    <citation type="submission" date="2016-10" db="EMBL/GenBank/DDBJ databases">
        <authorList>
            <person name="de Groot N.N."/>
        </authorList>
    </citation>
    <scope>NUCLEOTIDE SEQUENCE [LARGE SCALE GENOMIC DNA]</scope>
    <source>
        <strain evidence="1 2">R5</strain>
    </source>
</reference>
<sequence length="216" mass="23503">MTAAAELLKPTEAAVVARVNLRDVNRAIDEHILSDAFISLDNGRQVLASACSLISFYVDSARQLTSEERLHAIRQAEPKLLAARAEDWVTLLRKDWTVRNDFLTIDLAPFLRRTLERLDVLTAARDMVTSSPDALGGAPVIRGTRIPVYDVAAALAAGATPTRLLEAYPGLTEEQVELAAVYAEATPPRGRPRATAPLPEAVIVSDRRVPRSKKSG</sequence>
<dbReference type="InterPro" id="IPR007367">
    <property type="entry name" value="DUF433"/>
</dbReference>
<dbReference type="PANTHER" id="PTHR34849">
    <property type="entry name" value="SSL5025 PROTEIN"/>
    <property type="match status" value="1"/>
</dbReference>